<comment type="caution">
    <text evidence="2">The sequence shown here is derived from an EMBL/GenBank/DDBJ whole genome shotgun (WGS) entry which is preliminary data.</text>
</comment>
<dbReference type="SUPFAM" id="SSF47336">
    <property type="entry name" value="ACP-like"/>
    <property type="match status" value="1"/>
</dbReference>
<feature type="domain" description="Carrier" evidence="1">
    <location>
        <begin position="20"/>
        <end position="55"/>
    </location>
</feature>
<protein>
    <recommendedName>
        <fullName evidence="1">Carrier domain-containing protein</fullName>
    </recommendedName>
</protein>
<dbReference type="Proteomes" id="UP000672097">
    <property type="component" value="Unassembled WGS sequence"/>
</dbReference>
<sequence length="82" mass="9197">MTPVHQKVADLILEYTRGKTLEDVQKAQGFQDLELDSVAVVSLLDEIEDELNIEFVELPKLAITLPEFLALVDHLVATQHAQ</sequence>
<name>A0ABS5DRL2_9BURK</name>
<evidence type="ECO:0000313" key="2">
    <source>
        <dbReference type="EMBL" id="MBQ0933781.1"/>
    </source>
</evidence>
<dbReference type="RefSeq" id="WP_210805073.1">
    <property type="nucleotide sequence ID" value="NZ_JAGQDG010000001.1"/>
</dbReference>
<keyword evidence="3" id="KW-1185">Reference proteome</keyword>
<gene>
    <name evidence="2" type="ORF">KAK11_00465</name>
</gene>
<accession>A0ABS5DRL2</accession>
<dbReference type="InterPro" id="IPR036736">
    <property type="entry name" value="ACP-like_sf"/>
</dbReference>
<organism evidence="2 3">
    <name type="scientific">Ideonella paludis</name>
    <dbReference type="NCBI Taxonomy" id="1233411"/>
    <lineage>
        <taxon>Bacteria</taxon>
        <taxon>Pseudomonadati</taxon>
        <taxon>Pseudomonadota</taxon>
        <taxon>Betaproteobacteria</taxon>
        <taxon>Burkholderiales</taxon>
        <taxon>Sphaerotilaceae</taxon>
        <taxon>Ideonella</taxon>
    </lineage>
</organism>
<evidence type="ECO:0000259" key="1">
    <source>
        <dbReference type="Pfam" id="PF00550"/>
    </source>
</evidence>
<dbReference type="EMBL" id="JAGQDG010000001">
    <property type="protein sequence ID" value="MBQ0933781.1"/>
    <property type="molecule type" value="Genomic_DNA"/>
</dbReference>
<dbReference type="Gene3D" id="1.10.1200.10">
    <property type="entry name" value="ACP-like"/>
    <property type="match status" value="1"/>
</dbReference>
<reference evidence="2 3" key="1">
    <citation type="submission" date="2021-04" db="EMBL/GenBank/DDBJ databases">
        <title>The genome sequence of type strain Ideonella paludis KCTC 32238.</title>
        <authorList>
            <person name="Liu Y."/>
        </authorList>
    </citation>
    <scope>NUCLEOTIDE SEQUENCE [LARGE SCALE GENOMIC DNA]</scope>
    <source>
        <strain evidence="2 3">KCTC 32238</strain>
    </source>
</reference>
<dbReference type="Pfam" id="PF00550">
    <property type="entry name" value="PP-binding"/>
    <property type="match status" value="1"/>
</dbReference>
<evidence type="ECO:0000313" key="3">
    <source>
        <dbReference type="Proteomes" id="UP000672097"/>
    </source>
</evidence>
<dbReference type="InterPro" id="IPR009081">
    <property type="entry name" value="PP-bd_ACP"/>
</dbReference>
<proteinExistence type="predicted"/>